<dbReference type="EMBL" id="CM017321">
    <property type="protein sequence ID" value="KAE7996229.1"/>
    <property type="molecule type" value="Genomic_DNA"/>
</dbReference>
<evidence type="ECO:0000313" key="2">
    <source>
        <dbReference type="EMBL" id="KAE7996229.1"/>
    </source>
</evidence>
<evidence type="ECO:0000256" key="1">
    <source>
        <dbReference type="SAM" id="MobiDB-lite"/>
    </source>
</evidence>
<name>A0A5N6QC47_9ROSI</name>
<proteinExistence type="predicted"/>
<dbReference type="AlphaFoldDB" id="A0A5N6QC47"/>
<keyword evidence="3" id="KW-1185">Reference proteome</keyword>
<protein>
    <submittedName>
        <fullName evidence="2">Uncharacterized protein</fullName>
    </submittedName>
</protein>
<evidence type="ECO:0000313" key="3">
    <source>
        <dbReference type="Proteomes" id="UP000327013"/>
    </source>
</evidence>
<gene>
    <name evidence="2" type="ORF">FH972_000968</name>
</gene>
<sequence>MAAATEVEETEGGNEHNGLKHRQNPEKHVVYKRKLQIQPPPLETRAEEAPPPPLAPQTLEEAPPVLLEPHLTKKILPALSPGLVCPLPLPGSFILWGRFGFLKEYDSVGKWGGIGDLEGSCWGVLVFWRRRVDQVGRTGTAPRFGSLEVKIGVSKQGVFVRQCKREGVNV</sequence>
<dbReference type="Proteomes" id="UP000327013">
    <property type="component" value="Chromosome 1"/>
</dbReference>
<reference evidence="2 3" key="1">
    <citation type="submission" date="2019-06" db="EMBL/GenBank/DDBJ databases">
        <title>A chromosomal-level reference genome of Carpinus fangiana (Coryloideae, Betulaceae).</title>
        <authorList>
            <person name="Yang X."/>
            <person name="Wang Z."/>
            <person name="Zhang L."/>
            <person name="Hao G."/>
            <person name="Liu J."/>
            <person name="Yang Y."/>
        </authorList>
    </citation>
    <scope>NUCLEOTIDE SEQUENCE [LARGE SCALE GENOMIC DNA]</scope>
    <source>
        <strain evidence="2">Cfa_2016G</strain>
        <tissue evidence="2">Leaf</tissue>
    </source>
</reference>
<feature type="region of interest" description="Disordered" evidence="1">
    <location>
        <begin position="1"/>
        <end position="34"/>
    </location>
</feature>
<feature type="compositionally biased region" description="Acidic residues" evidence="1">
    <location>
        <begin position="1"/>
        <end position="12"/>
    </location>
</feature>
<feature type="compositionally biased region" description="Basic and acidic residues" evidence="1">
    <location>
        <begin position="13"/>
        <end position="29"/>
    </location>
</feature>
<accession>A0A5N6QC47</accession>
<organism evidence="2 3">
    <name type="scientific">Carpinus fangiana</name>
    <dbReference type="NCBI Taxonomy" id="176857"/>
    <lineage>
        <taxon>Eukaryota</taxon>
        <taxon>Viridiplantae</taxon>
        <taxon>Streptophyta</taxon>
        <taxon>Embryophyta</taxon>
        <taxon>Tracheophyta</taxon>
        <taxon>Spermatophyta</taxon>
        <taxon>Magnoliopsida</taxon>
        <taxon>eudicotyledons</taxon>
        <taxon>Gunneridae</taxon>
        <taxon>Pentapetalae</taxon>
        <taxon>rosids</taxon>
        <taxon>fabids</taxon>
        <taxon>Fagales</taxon>
        <taxon>Betulaceae</taxon>
        <taxon>Carpinus</taxon>
    </lineage>
</organism>